<proteinExistence type="predicted"/>
<feature type="signal peptide" evidence="1">
    <location>
        <begin position="1"/>
        <end position="31"/>
    </location>
</feature>
<dbReference type="AlphaFoldDB" id="A0AAW6LLI5"/>
<accession>A0AAW6LLI5</accession>
<dbReference type="Proteomes" id="UP001217325">
    <property type="component" value="Unassembled WGS sequence"/>
</dbReference>
<dbReference type="EMBL" id="JARDXE010000016">
    <property type="protein sequence ID" value="MDE8647854.1"/>
    <property type="molecule type" value="Genomic_DNA"/>
</dbReference>
<feature type="chain" id="PRO_5043319388" evidence="1">
    <location>
        <begin position="32"/>
        <end position="154"/>
    </location>
</feature>
<dbReference type="RefSeq" id="WP_275232252.1">
    <property type="nucleotide sequence ID" value="NZ_JARDXE010000016.1"/>
</dbReference>
<gene>
    <name evidence="2" type="ORF">PXH69_23040</name>
</gene>
<evidence type="ECO:0000313" key="3">
    <source>
        <dbReference type="Proteomes" id="UP001217325"/>
    </source>
</evidence>
<comment type="caution">
    <text evidence="2">The sequence shown here is derived from an EMBL/GenBank/DDBJ whole genome shotgun (WGS) entry which is preliminary data.</text>
</comment>
<reference evidence="2" key="1">
    <citation type="submission" date="2023-02" db="EMBL/GenBank/DDBJ databases">
        <title>A novel hydrolase synthesized by Rhodococcus erythropolis HQ is responsible for the detoxification of Zearalenone.</title>
        <authorList>
            <person name="Hu J."/>
            <person name="Xu J."/>
        </authorList>
    </citation>
    <scope>NUCLEOTIDE SEQUENCE</scope>
    <source>
        <strain evidence="2">HQ</strain>
    </source>
</reference>
<keyword evidence="1" id="KW-0732">Signal</keyword>
<sequence>MSSYDQPNKNRRGLVVFLPVIVASVASVAVAAFNQKTDQPTGLIVPTETSTPVPAQQKSWRKVIELSGSTSKHNDIFQLNSSKQRITYTVNGEYSPFVNIYVMTEGKSLDKNGGIPEVAMAPVCGDTLMYKASGGYYLDVSGNGEWTVIVEEEI</sequence>
<protein>
    <submittedName>
        <fullName evidence="2">Uncharacterized protein</fullName>
    </submittedName>
</protein>
<evidence type="ECO:0000313" key="2">
    <source>
        <dbReference type="EMBL" id="MDE8647854.1"/>
    </source>
</evidence>
<organism evidence="2 3">
    <name type="scientific">Rhodococcus qingshengii</name>
    <dbReference type="NCBI Taxonomy" id="334542"/>
    <lineage>
        <taxon>Bacteria</taxon>
        <taxon>Bacillati</taxon>
        <taxon>Actinomycetota</taxon>
        <taxon>Actinomycetes</taxon>
        <taxon>Mycobacteriales</taxon>
        <taxon>Nocardiaceae</taxon>
        <taxon>Rhodococcus</taxon>
        <taxon>Rhodococcus erythropolis group</taxon>
    </lineage>
</organism>
<evidence type="ECO:0000256" key="1">
    <source>
        <dbReference type="SAM" id="SignalP"/>
    </source>
</evidence>
<name>A0AAW6LLI5_RHOSG</name>